<dbReference type="InterPro" id="IPR000825">
    <property type="entry name" value="SUF_FeS_clus_asmbl_SufBD_core"/>
</dbReference>
<dbReference type="InterPro" id="IPR045595">
    <property type="entry name" value="SufBD_N"/>
</dbReference>
<proteinExistence type="inferred from homology"/>
<name>A0A370CKH8_9COXI</name>
<dbReference type="Proteomes" id="UP000226429">
    <property type="component" value="Unassembled WGS sequence"/>
</dbReference>
<dbReference type="PANTHER" id="PTHR43575">
    <property type="entry name" value="PROTEIN ABCI7, CHLOROPLASTIC"/>
    <property type="match status" value="1"/>
</dbReference>
<protein>
    <submittedName>
        <fullName evidence="4">Fe-S cluster assembly protein SufD</fullName>
    </submittedName>
</protein>
<comment type="similarity">
    <text evidence="1">Belongs to the iron-sulfur cluster assembly SufBD family.</text>
</comment>
<gene>
    <name evidence="4" type="primary">sufD</name>
    <name evidence="4" type="ORF">CFE62_002405</name>
</gene>
<dbReference type="PANTHER" id="PTHR43575:SF1">
    <property type="entry name" value="PROTEIN ABCI7, CHLOROPLASTIC"/>
    <property type="match status" value="1"/>
</dbReference>
<feature type="domain" description="SUF system FeS cluster assembly SufBD N-terminal" evidence="3">
    <location>
        <begin position="54"/>
        <end position="216"/>
    </location>
</feature>
<evidence type="ECO:0000313" key="4">
    <source>
        <dbReference type="EMBL" id="RDH40797.1"/>
    </source>
</evidence>
<dbReference type="InterPro" id="IPR037284">
    <property type="entry name" value="SUF_FeS_clus_asmbl_SufBD_sf"/>
</dbReference>
<accession>A0A370CKH8</accession>
<evidence type="ECO:0000313" key="5">
    <source>
        <dbReference type="Proteomes" id="UP000226429"/>
    </source>
</evidence>
<dbReference type="Pfam" id="PF01458">
    <property type="entry name" value="SUFBD_core"/>
    <property type="match status" value="1"/>
</dbReference>
<dbReference type="AlphaFoldDB" id="A0A370CKH8"/>
<dbReference type="InterPro" id="IPR055346">
    <property type="entry name" value="Fe-S_cluster_assembly_SufBD"/>
</dbReference>
<dbReference type="EMBL" id="NMOS02000004">
    <property type="protein sequence ID" value="RDH40797.1"/>
    <property type="molecule type" value="Genomic_DNA"/>
</dbReference>
<reference evidence="4 5" key="2">
    <citation type="journal article" date="2018" name="J. Invertebr. Pathol.">
        <title>'Candidatus Aquirickettsiella gammari' (Gammaproteobacteria: Legionellales: Coxiellaceae): A bacterial pathogen of the freshwater crustacean Gammarus fossarum (Malacostraca: Amphipoda).</title>
        <authorList>
            <person name="Bojko J."/>
            <person name="Dunn A.M."/>
            <person name="Stebbing P.D."/>
            <person name="van Aerle R."/>
            <person name="Bacela-Spychalska K."/>
            <person name="Bean T.P."/>
            <person name="Urrutia A."/>
            <person name="Stentiford G.D."/>
        </authorList>
    </citation>
    <scope>NUCLEOTIDE SEQUENCE [LARGE SCALE GENOMIC DNA]</scope>
    <source>
        <strain evidence="4">RA15029</strain>
    </source>
</reference>
<dbReference type="SUPFAM" id="SSF101960">
    <property type="entry name" value="Stabilizer of iron transporter SufD"/>
    <property type="match status" value="1"/>
</dbReference>
<feature type="domain" description="SUF system FeS cluster assembly SufBD core" evidence="2">
    <location>
        <begin position="221"/>
        <end position="455"/>
    </location>
</feature>
<evidence type="ECO:0000259" key="3">
    <source>
        <dbReference type="Pfam" id="PF19295"/>
    </source>
</evidence>
<sequence>MCTYLPAEKLFVLVIFLWRKHWKKKVIPLSYKKNLWSKIMLNNKINKDVAAIAHYRSEYLRVEKNLAGNTLTPLQDLRLAALEEFSRTGFPSKKQEDWKYTSLTALGETPFSFQPVLSQLNNATQTRLEQLATSYRLVFINGLFAKHLSTLAILPHHGMMTHFAGMLEHHPEQLFAHWQPKDTIEKNSFVHLNTAFMHDGAYIYLPANTQLQSPIELLFIQTGEQEQFIPLRNIIIAEENSHAIIVEKYIPAQKNSAQYFTSTVTECTLAPHSHVQHYKYISEGEKALHIGNLSATQQKNSQFAAYSLALSAALIRSDVHIKLLQPDAQCQLKGLYYATEQQQIDHHTVVDHASPHTRSEAFYKGVSDAKARAVFNGKVIVRSQAIKSKAQQLNKNLLLSSHAEINSKPQLEIFTDDIQCTHGTSIAQLDKEALFYLQTRGLTAVQAGEVLILAFIQDILQQMPLFNDEVSLAQHLKNKWVNADVFV</sequence>
<evidence type="ECO:0000256" key="1">
    <source>
        <dbReference type="ARBA" id="ARBA00043967"/>
    </source>
</evidence>
<comment type="caution">
    <text evidence="4">The sequence shown here is derived from an EMBL/GenBank/DDBJ whole genome shotgun (WGS) entry which is preliminary data.</text>
</comment>
<dbReference type="NCBIfam" id="TIGR01981">
    <property type="entry name" value="sufD"/>
    <property type="match status" value="1"/>
</dbReference>
<evidence type="ECO:0000259" key="2">
    <source>
        <dbReference type="Pfam" id="PF01458"/>
    </source>
</evidence>
<keyword evidence="5" id="KW-1185">Reference proteome</keyword>
<dbReference type="InterPro" id="IPR011542">
    <property type="entry name" value="SUF_FeS_clus_asmbl_SufD"/>
</dbReference>
<organism evidence="4 5">
    <name type="scientific">Candidatus Aquirickettsiella gammari</name>
    <dbReference type="NCBI Taxonomy" id="2016198"/>
    <lineage>
        <taxon>Bacteria</taxon>
        <taxon>Pseudomonadati</taxon>
        <taxon>Pseudomonadota</taxon>
        <taxon>Gammaproteobacteria</taxon>
        <taxon>Legionellales</taxon>
        <taxon>Coxiellaceae</taxon>
        <taxon>Candidatus Aquirickettsiella</taxon>
    </lineage>
</organism>
<dbReference type="Pfam" id="PF19295">
    <property type="entry name" value="SufBD_N"/>
    <property type="match status" value="1"/>
</dbReference>
<reference evidence="4 5" key="1">
    <citation type="journal article" date="2017" name="Int. J. Syst. Evol. Microbiol.">
        <title>Aquarickettsiella crustaci n. gen. n. sp. (Gammaproteobacteria: Legionellales: Coxiellaceae); a bacterial pathogen of the freshwater crustacean: Gammarus fossarum (Malacostraca: Amphipoda).</title>
        <authorList>
            <person name="Bojko J."/>
            <person name="Dunn A.M."/>
            <person name="Stebbing P.D."/>
            <person name="Van Aerle R."/>
            <person name="Bacela-Spychalska K."/>
            <person name="Bean T.P."/>
            <person name="Stentiford G.D."/>
        </authorList>
    </citation>
    <scope>NUCLEOTIDE SEQUENCE [LARGE SCALE GENOMIC DNA]</scope>
    <source>
        <strain evidence="4">RA15029</strain>
    </source>
</reference>
<dbReference type="GO" id="GO:0016226">
    <property type="term" value="P:iron-sulfur cluster assembly"/>
    <property type="evidence" value="ECO:0007669"/>
    <property type="project" value="InterPro"/>
</dbReference>